<accession>A0AAN9XMP7</accession>
<reference evidence="1 2" key="1">
    <citation type="submission" date="2024-01" db="EMBL/GenBank/DDBJ databases">
        <title>The genomes of 5 underutilized Papilionoideae crops provide insights into root nodulation and disease resistanc.</title>
        <authorList>
            <person name="Jiang F."/>
        </authorList>
    </citation>
    <scope>NUCLEOTIDE SEQUENCE [LARGE SCALE GENOMIC DNA]</scope>
    <source>
        <strain evidence="1">DUOXIRENSHENG_FW03</strain>
        <tissue evidence="1">Leaves</tissue>
    </source>
</reference>
<comment type="caution">
    <text evidence="1">The sequence shown here is derived from an EMBL/GenBank/DDBJ whole genome shotgun (WGS) entry which is preliminary data.</text>
</comment>
<gene>
    <name evidence="1" type="ORF">VNO78_10383</name>
</gene>
<protein>
    <submittedName>
        <fullName evidence="1">Uncharacterized protein</fullName>
    </submittedName>
</protein>
<keyword evidence="2" id="KW-1185">Reference proteome</keyword>
<evidence type="ECO:0000313" key="1">
    <source>
        <dbReference type="EMBL" id="KAK7399204.1"/>
    </source>
</evidence>
<evidence type="ECO:0000313" key="2">
    <source>
        <dbReference type="Proteomes" id="UP001386955"/>
    </source>
</evidence>
<dbReference type="EMBL" id="JAYMYS010000003">
    <property type="protein sequence ID" value="KAK7399204.1"/>
    <property type="molecule type" value="Genomic_DNA"/>
</dbReference>
<sequence>MSFIPKRLKITWRLLMCKFFYVKYMEKKATPGKEKLGTAIATSIVIPPTKVSALVFEDTRHVKVAITRPQDVSHFSCRNGKASVALCSSSALFTVHSPYRLLSWAKDDT</sequence>
<proteinExistence type="predicted"/>
<dbReference type="Proteomes" id="UP001386955">
    <property type="component" value="Unassembled WGS sequence"/>
</dbReference>
<organism evidence="1 2">
    <name type="scientific">Psophocarpus tetragonolobus</name>
    <name type="common">Winged bean</name>
    <name type="synonym">Dolichos tetragonolobus</name>
    <dbReference type="NCBI Taxonomy" id="3891"/>
    <lineage>
        <taxon>Eukaryota</taxon>
        <taxon>Viridiplantae</taxon>
        <taxon>Streptophyta</taxon>
        <taxon>Embryophyta</taxon>
        <taxon>Tracheophyta</taxon>
        <taxon>Spermatophyta</taxon>
        <taxon>Magnoliopsida</taxon>
        <taxon>eudicotyledons</taxon>
        <taxon>Gunneridae</taxon>
        <taxon>Pentapetalae</taxon>
        <taxon>rosids</taxon>
        <taxon>fabids</taxon>
        <taxon>Fabales</taxon>
        <taxon>Fabaceae</taxon>
        <taxon>Papilionoideae</taxon>
        <taxon>50 kb inversion clade</taxon>
        <taxon>NPAAA clade</taxon>
        <taxon>indigoferoid/millettioid clade</taxon>
        <taxon>Phaseoleae</taxon>
        <taxon>Psophocarpus</taxon>
    </lineage>
</organism>
<dbReference type="AlphaFoldDB" id="A0AAN9XMP7"/>
<name>A0AAN9XMP7_PSOTE</name>